<dbReference type="InterPro" id="IPR050727">
    <property type="entry name" value="GH43_arabinanases"/>
</dbReference>
<reference evidence="3" key="1">
    <citation type="submission" date="2015-07" db="EMBL/GenBank/DDBJ databases">
        <title>Near-Complete Genome Sequence of the Cellulolytic Bacterium Bacteroides (Pseudobacteroides) cellulosolvens ATCC 35603.</title>
        <authorList>
            <person name="Dassa B."/>
            <person name="Utturkar S.M."/>
            <person name="Klingeman D.M."/>
            <person name="Hurt R.A."/>
            <person name="Keller M."/>
            <person name="Xu J."/>
            <person name="Reddy Y.H.K."/>
            <person name="Borovok I."/>
            <person name="Grinberg I.R."/>
            <person name="Lamed R."/>
            <person name="Zhivin O."/>
            <person name="Bayer E.A."/>
            <person name="Brown S.D."/>
        </authorList>
    </citation>
    <scope>NUCLEOTIDE SEQUENCE [LARGE SCALE GENOMIC DNA]</scope>
    <source>
        <strain evidence="3">DSM 2933</strain>
    </source>
</reference>
<protein>
    <submittedName>
        <fullName evidence="2">Glycoside hydrolase family 43</fullName>
    </submittedName>
</protein>
<dbReference type="Proteomes" id="UP000036923">
    <property type="component" value="Unassembled WGS sequence"/>
</dbReference>
<dbReference type="InterPro" id="IPR036439">
    <property type="entry name" value="Dockerin_dom_sf"/>
</dbReference>
<dbReference type="PANTHER" id="PTHR43301">
    <property type="entry name" value="ARABINAN ENDO-1,5-ALPHA-L-ARABINOSIDASE"/>
    <property type="match status" value="1"/>
</dbReference>
<keyword evidence="3" id="KW-1185">Reference proteome</keyword>
<dbReference type="AlphaFoldDB" id="A0A0L6JY09"/>
<dbReference type="SUPFAM" id="SSF49464">
    <property type="entry name" value="Carboxypeptidase regulatory domain-like"/>
    <property type="match status" value="1"/>
</dbReference>
<dbReference type="STRING" id="398512.Bccel_5617"/>
<name>A0A0L6JY09_9FIRM</name>
<dbReference type="RefSeq" id="WP_050753933.1">
    <property type="nucleotide sequence ID" value="NZ_JQKC01000010.1"/>
</dbReference>
<dbReference type="InterPro" id="IPR018247">
    <property type="entry name" value="EF_Hand_1_Ca_BS"/>
</dbReference>
<accession>A0A0L6JY09</accession>
<dbReference type="Gene3D" id="2.115.10.20">
    <property type="entry name" value="Glycosyl hydrolase domain, family 43"/>
    <property type="match status" value="1"/>
</dbReference>
<dbReference type="PROSITE" id="PS51766">
    <property type="entry name" value="DOCKERIN"/>
    <property type="match status" value="1"/>
</dbReference>
<dbReference type="Pfam" id="PF00404">
    <property type="entry name" value="Dockerin_1"/>
    <property type="match status" value="1"/>
</dbReference>
<dbReference type="SUPFAM" id="SSF63446">
    <property type="entry name" value="Type I dockerin domain"/>
    <property type="match status" value="1"/>
</dbReference>
<evidence type="ECO:0000313" key="3">
    <source>
        <dbReference type="Proteomes" id="UP000036923"/>
    </source>
</evidence>
<dbReference type="EMBL" id="LGTC01000001">
    <property type="protein sequence ID" value="KNY30337.1"/>
    <property type="molecule type" value="Genomic_DNA"/>
</dbReference>
<dbReference type="GO" id="GO:0000272">
    <property type="term" value="P:polysaccharide catabolic process"/>
    <property type="evidence" value="ECO:0007669"/>
    <property type="project" value="InterPro"/>
</dbReference>
<dbReference type="InterPro" id="IPR008969">
    <property type="entry name" value="CarboxyPept-like_regulatory"/>
</dbReference>
<dbReference type="eggNOG" id="COG1621">
    <property type="taxonomic scope" value="Bacteria"/>
</dbReference>
<proteinExistence type="predicted"/>
<dbReference type="InterPro" id="IPR016134">
    <property type="entry name" value="Dockerin_dom"/>
</dbReference>
<dbReference type="SUPFAM" id="SSF75005">
    <property type="entry name" value="Arabinanase/levansucrase/invertase"/>
    <property type="match status" value="1"/>
</dbReference>
<dbReference type="Gene3D" id="2.60.40.4130">
    <property type="match status" value="1"/>
</dbReference>
<dbReference type="PROSITE" id="PS00018">
    <property type="entry name" value="EF_HAND_1"/>
    <property type="match status" value="1"/>
</dbReference>
<dbReference type="CDD" id="cd08983">
    <property type="entry name" value="GH43_Bt3655-like"/>
    <property type="match status" value="1"/>
</dbReference>
<dbReference type="CDD" id="cd14254">
    <property type="entry name" value="Dockerin_II"/>
    <property type="match status" value="1"/>
</dbReference>
<dbReference type="InterPro" id="IPR023296">
    <property type="entry name" value="Glyco_hydro_beta-prop_sf"/>
</dbReference>
<gene>
    <name evidence="2" type="ORF">Bccel_5617</name>
</gene>
<comment type="caution">
    <text evidence="2">The sequence shown here is derived from an EMBL/GenBank/DDBJ whole genome shotgun (WGS) entry which is preliminary data.</text>
</comment>
<dbReference type="OrthoDB" id="9758923at2"/>
<organism evidence="2 3">
    <name type="scientific">Pseudobacteroides cellulosolvens ATCC 35603 = DSM 2933</name>
    <dbReference type="NCBI Taxonomy" id="398512"/>
    <lineage>
        <taxon>Bacteria</taxon>
        <taxon>Bacillati</taxon>
        <taxon>Bacillota</taxon>
        <taxon>Clostridia</taxon>
        <taxon>Eubacteriales</taxon>
        <taxon>Oscillospiraceae</taxon>
        <taxon>Pseudobacteroides</taxon>
    </lineage>
</organism>
<dbReference type="PANTHER" id="PTHR43301:SF3">
    <property type="entry name" value="ARABINAN ENDO-1,5-ALPHA-L-ARABINOSIDASE A-RELATED"/>
    <property type="match status" value="1"/>
</dbReference>
<sequence precursor="true">MIIKNFKKILTVIMIFIYSSVVFLSISQPVSAESYSGYIMGYFKQATGEYGLNLCYSTDGLNWKNIKDGKPILYATMGTKGIRDPYIRRKQDGGFVIVATDMLGTTWSDHSQYIHVWESDDLITFKNERLLKVHSTNMHAWAPEVFYDYNKKQYGIIWSGNTNYNRTYVNYTTDFNTITPNEVFFDPGYDVIDSDVIQHNGTAYLFFKDERSSGKSIKGAKSTTLNPNSFTVHTPNFITSAGTEGPFVFKDNNSNTWYMYADLFNQNGKFECWKTTDLGSTSWTKVTNVSVPAGVRHGSVVSVTKTELDGIIAGKPVATPTSTPVPTTTAAPTATLPGTYTLSGYVSPDFSYTGNSKQLLASGFKVEVPEAGKSAVTDQNGYFIIKDLPKNTSGYSIKISKEGYLSKDIKNVIINSNTQLSFENSPIKLMAGDFNGDNAINMSDVIILAKSFNSISNDSKYAAGIDLNRDGSINMSDVLILAMNFNKTSLNY</sequence>
<dbReference type="PATRIC" id="fig|398512.5.peg.5892"/>
<dbReference type="GO" id="GO:0004553">
    <property type="term" value="F:hydrolase activity, hydrolyzing O-glycosyl compounds"/>
    <property type="evidence" value="ECO:0007669"/>
    <property type="project" value="InterPro"/>
</dbReference>
<feature type="domain" description="Dockerin" evidence="1">
    <location>
        <begin position="427"/>
        <end position="492"/>
    </location>
</feature>
<dbReference type="InterPro" id="IPR002105">
    <property type="entry name" value="Dockerin_1_rpt"/>
</dbReference>
<keyword evidence="2" id="KW-0378">Hydrolase</keyword>
<evidence type="ECO:0000313" key="2">
    <source>
        <dbReference type="EMBL" id="KNY30337.1"/>
    </source>
</evidence>
<evidence type="ECO:0000259" key="1">
    <source>
        <dbReference type="PROSITE" id="PS51766"/>
    </source>
</evidence>